<accession>A0A3M6UPE9</accession>
<dbReference type="Pfam" id="PF00001">
    <property type="entry name" value="7tm_1"/>
    <property type="match status" value="1"/>
</dbReference>
<organism evidence="12 13">
    <name type="scientific">Pocillopora damicornis</name>
    <name type="common">Cauliflower coral</name>
    <name type="synonym">Millepora damicornis</name>
    <dbReference type="NCBI Taxonomy" id="46731"/>
    <lineage>
        <taxon>Eukaryota</taxon>
        <taxon>Metazoa</taxon>
        <taxon>Cnidaria</taxon>
        <taxon>Anthozoa</taxon>
        <taxon>Hexacorallia</taxon>
        <taxon>Scleractinia</taxon>
        <taxon>Astrocoeniina</taxon>
        <taxon>Pocilloporidae</taxon>
        <taxon>Pocillopora</taxon>
    </lineage>
</organism>
<proteinExistence type="predicted"/>
<feature type="transmembrane region" description="Helical" evidence="10">
    <location>
        <begin position="257"/>
        <end position="276"/>
    </location>
</feature>
<evidence type="ECO:0000256" key="2">
    <source>
        <dbReference type="ARBA" id="ARBA00022475"/>
    </source>
</evidence>
<dbReference type="InterPro" id="IPR000276">
    <property type="entry name" value="GPCR_Rhodpsn"/>
</dbReference>
<evidence type="ECO:0000256" key="3">
    <source>
        <dbReference type="ARBA" id="ARBA00022692"/>
    </source>
</evidence>
<comment type="subcellular location">
    <subcellularLocation>
        <location evidence="1">Cell membrane</location>
        <topology evidence="1">Multi-pass membrane protein</topology>
    </subcellularLocation>
</comment>
<keyword evidence="6 10" id="KW-0472">Membrane</keyword>
<dbReference type="Gene3D" id="1.20.1070.10">
    <property type="entry name" value="Rhodopsin 7-helix transmembrane proteins"/>
    <property type="match status" value="1"/>
</dbReference>
<comment type="caution">
    <text evidence="12">The sequence shown here is derived from an EMBL/GenBank/DDBJ whole genome shotgun (WGS) entry which is preliminary data.</text>
</comment>
<evidence type="ECO:0000256" key="6">
    <source>
        <dbReference type="ARBA" id="ARBA00023136"/>
    </source>
</evidence>
<feature type="transmembrane region" description="Helical" evidence="10">
    <location>
        <begin position="162"/>
        <end position="181"/>
    </location>
</feature>
<keyword evidence="2" id="KW-1003">Cell membrane</keyword>
<feature type="domain" description="G-protein coupled receptors family 1 profile" evidence="11">
    <location>
        <begin position="26"/>
        <end position="274"/>
    </location>
</feature>
<dbReference type="Proteomes" id="UP000275408">
    <property type="component" value="Unassembled WGS sequence"/>
</dbReference>
<dbReference type="PRINTS" id="PR00237">
    <property type="entry name" value="GPCRRHODOPSN"/>
</dbReference>
<evidence type="ECO:0000256" key="9">
    <source>
        <dbReference type="ARBA" id="ARBA00023224"/>
    </source>
</evidence>
<protein>
    <recommendedName>
        <fullName evidence="11">G-protein coupled receptors family 1 profile domain-containing protein</fullName>
    </recommendedName>
</protein>
<dbReference type="OMA" id="CEIHADE"/>
<keyword evidence="4 10" id="KW-1133">Transmembrane helix</keyword>
<evidence type="ECO:0000313" key="13">
    <source>
        <dbReference type="Proteomes" id="UP000275408"/>
    </source>
</evidence>
<dbReference type="PANTHER" id="PTHR24246:SF27">
    <property type="entry name" value="ADENOSINE RECEPTOR, ISOFORM A"/>
    <property type="match status" value="1"/>
</dbReference>
<evidence type="ECO:0000259" key="11">
    <source>
        <dbReference type="PROSITE" id="PS50262"/>
    </source>
</evidence>
<evidence type="ECO:0000256" key="7">
    <source>
        <dbReference type="ARBA" id="ARBA00023170"/>
    </source>
</evidence>
<keyword evidence="7" id="KW-0675">Receptor</keyword>
<evidence type="ECO:0000256" key="10">
    <source>
        <dbReference type="SAM" id="Phobius"/>
    </source>
</evidence>
<dbReference type="AlphaFoldDB" id="A0A3M6UPE9"/>
<gene>
    <name evidence="12" type="ORF">pdam_00024129</name>
</gene>
<evidence type="ECO:0000256" key="1">
    <source>
        <dbReference type="ARBA" id="ARBA00004651"/>
    </source>
</evidence>
<name>A0A3M6UPE9_POCDA</name>
<dbReference type="GO" id="GO:0005886">
    <property type="term" value="C:plasma membrane"/>
    <property type="evidence" value="ECO:0007669"/>
    <property type="project" value="UniProtKB-SubCell"/>
</dbReference>
<keyword evidence="13" id="KW-1185">Reference proteome</keyword>
<feature type="transmembrane region" description="Helical" evidence="10">
    <location>
        <begin position="130"/>
        <end position="150"/>
    </location>
</feature>
<keyword evidence="9" id="KW-0807">Transducer</keyword>
<dbReference type="InterPro" id="IPR017452">
    <property type="entry name" value="GPCR_Rhodpsn_7TM"/>
</dbReference>
<dbReference type="PROSITE" id="PS50262">
    <property type="entry name" value="G_PROTEIN_RECEP_F1_2"/>
    <property type="match status" value="1"/>
</dbReference>
<feature type="transmembrane region" description="Helical" evidence="10">
    <location>
        <begin position="216"/>
        <end position="237"/>
    </location>
</feature>
<evidence type="ECO:0000256" key="5">
    <source>
        <dbReference type="ARBA" id="ARBA00023040"/>
    </source>
</evidence>
<keyword evidence="5" id="KW-0297">G-protein coupled receptor</keyword>
<dbReference type="SUPFAM" id="SSF81321">
    <property type="entry name" value="Family A G protein-coupled receptor-like"/>
    <property type="match status" value="1"/>
</dbReference>
<dbReference type="PANTHER" id="PTHR24246">
    <property type="entry name" value="OLFACTORY RECEPTOR AND ADENOSINE RECEPTOR"/>
    <property type="match status" value="1"/>
</dbReference>
<evidence type="ECO:0000256" key="8">
    <source>
        <dbReference type="ARBA" id="ARBA00023180"/>
    </source>
</evidence>
<dbReference type="OrthoDB" id="5965635at2759"/>
<feature type="transmembrane region" description="Helical" evidence="10">
    <location>
        <begin position="12"/>
        <end position="34"/>
    </location>
</feature>
<dbReference type="GO" id="GO:0004930">
    <property type="term" value="F:G protein-coupled receptor activity"/>
    <property type="evidence" value="ECO:0007669"/>
    <property type="project" value="UniProtKB-KW"/>
</dbReference>
<dbReference type="EMBL" id="RCHS01001041">
    <property type="protein sequence ID" value="RMX55512.1"/>
    <property type="molecule type" value="Genomic_DNA"/>
</dbReference>
<dbReference type="CDD" id="cd00637">
    <property type="entry name" value="7tm_classA_rhodopsin-like"/>
    <property type="match status" value="1"/>
</dbReference>
<reference evidence="12 13" key="1">
    <citation type="journal article" date="2018" name="Sci. Rep.">
        <title>Comparative analysis of the Pocillopora damicornis genome highlights role of immune system in coral evolution.</title>
        <authorList>
            <person name="Cunning R."/>
            <person name="Bay R.A."/>
            <person name="Gillette P."/>
            <person name="Baker A.C."/>
            <person name="Traylor-Knowles N."/>
        </authorList>
    </citation>
    <scope>NUCLEOTIDE SEQUENCE [LARGE SCALE GENOMIC DNA]</scope>
    <source>
        <strain evidence="12">RSMAS</strain>
        <tissue evidence="12">Whole animal</tissue>
    </source>
</reference>
<keyword evidence="8" id="KW-0325">Glycoprotein</keyword>
<sequence>MTSFMHAICVCSATLAGILSLLAMVANGMLLYVMYKDPLRCFRKPISVLIAALAANDLLTGSVISGLHIRNEISCEIHADETTTRTSFESIIGLFAINNGTFLVMSLSVERLIAVALPFYYRATASGRKTLACALCVVAYSVAFCLLRFTGIPQGIYDMLQVHLNMSFPLVAVIIFNFLLLKVLRGYRRRACSMNSDASDSAVSANEKRFDIDKQFAFTAILIVLFLFISHLPYYIITLVEVHCTHCEGIWLVSCRRILLPFLYINAACNPFTYTFRIRQCRRSLKLLFFKWQETIEVSPRAPATPDSTRSPIALRKISQICPKTGKIVETFGDRHIADDFDLGIENPQEITDDFDSDVWDTKL</sequence>
<evidence type="ECO:0000313" key="12">
    <source>
        <dbReference type="EMBL" id="RMX55512.1"/>
    </source>
</evidence>
<keyword evidence="3 10" id="KW-0812">Transmembrane</keyword>
<evidence type="ECO:0000256" key="4">
    <source>
        <dbReference type="ARBA" id="ARBA00022989"/>
    </source>
</evidence>
<feature type="transmembrane region" description="Helical" evidence="10">
    <location>
        <begin position="46"/>
        <end position="70"/>
    </location>
</feature>